<keyword evidence="2" id="KW-0614">Plasmid</keyword>
<dbReference type="HOGENOM" id="CLU_3252876_0_0_6"/>
<feature type="region of interest" description="Disordered" evidence="1">
    <location>
        <begin position="1"/>
        <end position="20"/>
    </location>
</feature>
<evidence type="ECO:0000313" key="2">
    <source>
        <dbReference type="EMBL" id="ACI12164.1"/>
    </source>
</evidence>
<dbReference type="AlphaFoldDB" id="B5RK39"/>
<sequence length="42" mass="4486">MNLSSLIKDSVASPHKTHSKKLTFGSEISDDIEKILNATSAA</sequence>
<dbReference type="Proteomes" id="UP000001734">
    <property type="component" value="Plasmid pKP187"/>
</dbReference>
<proteinExistence type="predicted"/>
<protein>
    <submittedName>
        <fullName evidence="2">Uncharacterized protein</fullName>
    </submittedName>
</protein>
<gene>
    <name evidence="2" type="ordered locus">KPK_A0115</name>
</gene>
<dbReference type="EMBL" id="CP000965">
    <property type="protein sequence ID" value="ACI12164.1"/>
    <property type="molecule type" value="Genomic_DNA"/>
</dbReference>
<dbReference type="KEGG" id="kpe:KPK_A0115"/>
<name>B5RK39_KLEV3</name>
<accession>B5RK39</accession>
<geneLocation type="plasmid" evidence="2 3">
    <name>pKP187</name>
</geneLocation>
<evidence type="ECO:0000256" key="1">
    <source>
        <dbReference type="SAM" id="MobiDB-lite"/>
    </source>
</evidence>
<reference evidence="2 3" key="1">
    <citation type="journal article" date="2008" name="PLoS Genet.">
        <title>Complete genome sequence of the N2-fixing broad host range endophyte Klebsiella pneumoniae 342 and virulence predictions verified in mice.</title>
        <authorList>
            <person name="Fouts D.E."/>
            <person name="Tyler H.L."/>
            <person name="DeBoy R.T."/>
            <person name="Daugherty S."/>
            <person name="Ren Q."/>
            <person name="Badger J.H."/>
            <person name="Durkin A.S."/>
            <person name="Huot H."/>
            <person name="Shrivastava S."/>
            <person name="Kothari S."/>
            <person name="Dodson R.J."/>
            <person name="Mohamoud Y."/>
            <person name="Khouri H."/>
            <person name="Roesch L.F."/>
            <person name="Krogfelt K.A."/>
            <person name="Struve C."/>
            <person name="Triplett E.W."/>
            <person name="Methe B.A."/>
        </authorList>
    </citation>
    <scope>NUCLEOTIDE SEQUENCE [LARGE SCALE GENOMIC DNA]</scope>
    <source>
        <strain evidence="2 3">342</strain>
        <plasmid evidence="3">Plasmid pKP187</plasmid>
    </source>
</reference>
<dbReference type="BioCyc" id="KPNE507522:GI0B-5649-MONOMER"/>
<organism evidence="2 3">
    <name type="scientific">Klebsiella variicola (strain 342)</name>
    <name type="common">Klebsiella pneumoniae</name>
    <dbReference type="NCBI Taxonomy" id="507522"/>
    <lineage>
        <taxon>Bacteria</taxon>
        <taxon>Pseudomonadati</taxon>
        <taxon>Pseudomonadota</taxon>
        <taxon>Gammaproteobacteria</taxon>
        <taxon>Enterobacterales</taxon>
        <taxon>Enterobacteriaceae</taxon>
        <taxon>Klebsiella/Raoultella group</taxon>
        <taxon>Klebsiella</taxon>
        <taxon>Klebsiella pneumoniae complex</taxon>
    </lineage>
</organism>
<evidence type="ECO:0000313" key="3">
    <source>
        <dbReference type="Proteomes" id="UP000001734"/>
    </source>
</evidence>